<sequence length="111" mass="12486">MWKRSSGSGTVERSVRPHSNTWSCTLRSAVPAPELRFHMRDTDVSLASENKPLRGDFVQKAFMAQIIRSKSTKCLSFPLTVTTLLTSTSWVLYGLQRRDPYIMVPPTSLGL</sequence>
<comment type="caution">
    <text evidence="2">The sequence shown here is derived from an EMBL/GenBank/DDBJ whole genome shotgun (WGS) entry which is preliminary data.</text>
</comment>
<evidence type="ECO:0000256" key="1">
    <source>
        <dbReference type="SAM" id="MobiDB-lite"/>
    </source>
</evidence>
<evidence type="ECO:0000313" key="3">
    <source>
        <dbReference type="Proteomes" id="UP001176940"/>
    </source>
</evidence>
<dbReference type="Gene3D" id="1.20.1280.290">
    <property type="match status" value="1"/>
</dbReference>
<protein>
    <submittedName>
        <fullName evidence="2">Uncharacterized protein</fullName>
    </submittedName>
</protein>
<gene>
    <name evidence="2" type="ORF">RIMI_LOCUS11974776</name>
</gene>
<dbReference type="Pfam" id="PF03083">
    <property type="entry name" value="MtN3_slv"/>
    <property type="match status" value="1"/>
</dbReference>
<dbReference type="EMBL" id="CAUEEQ010027818">
    <property type="protein sequence ID" value="CAJ0948116.1"/>
    <property type="molecule type" value="Genomic_DNA"/>
</dbReference>
<accession>A0ABN9LX48</accession>
<feature type="region of interest" description="Disordered" evidence="1">
    <location>
        <begin position="1"/>
        <end position="20"/>
    </location>
</feature>
<name>A0ABN9LX48_9NEOB</name>
<organism evidence="2 3">
    <name type="scientific">Ranitomeya imitator</name>
    <name type="common">mimic poison frog</name>
    <dbReference type="NCBI Taxonomy" id="111125"/>
    <lineage>
        <taxon>Eukaryota</taxon>
        <taxon>Metazoa</taxon>
        <taxon>Chordata</taxon>
        <taxon>Craniata</taxon>
        <taxon>Vertebrata</taxon>
        <taxon>Euteleostomi</taxon>
        <taxon>Amphibia</taxon>
        <taxon>Batrachia</taxon>
        <taxon>Anura</taxon>
        <taxon>Neobatrachia</taxon>
        <taxon>Hyloidea</taxon>
        <taxon>Dendrobatidae</taxon>
        <taxon>Dendrobatinae</taxon>
        <taxon>Ranitomeya</taxon>
    </lineage>
</organism>
<reference evidence="2" key="1">
    <citation type="submission" date="2023-07" db="EMBL/GenBank/DDBJ databases">
        <authorList>
            <person name="Stuckert A."/>
        </authorList>
    </citation>
    <scope>NUCLEOTIDE SEQUENCE</scope>
</reference>
<evidence type="ECO:0000313" key="2">
    <source>
        <dbReference type="EMBL" id="CAJ0948116.1"/>
    </source>
</evidence>
<proteinExistence type="predicted"/>
<keyword evidence="3" id="KW-1185">Reference proteome</keyword>
<dbReference type="InterPro" id="IPR004316">
    <property type="entry name" value="SWEET_rpt"/>
</dbReference>
<dbReference type="Proteomes" id="UP001176940">
    <property type="component" value="Unassembled WGS sequence"/>
</dbReference>